<accession>A0ACD4NST7</accession>
<protein>
    <submittedName>
        <fullName evidence="1">Dipeptidase</fullName>
    </submittedName>
</protein>
<dbReference type="Proteomes" id="UP001163223">
    <property type="component" value="Chromosome"/>
</dbReference>
<proteinExistence type="predicted"/>
<keyword evidence="2" id="KW-1185">Reference proteome</keyword>
<name>A0ACD4NST7_9HYPH</name>
<sequence length="352" mass="36602">MADILPVFDGHNDVLLRLWNEGDGAIDRFLSGTRAGHIDLPRARAGGLAGGLFAIFPPSPHDPNLIDRMPKGGYAIPLPTPLDPAEGVAATIGMASILFRLEAASKGALAVCRSVAEIRAAIARGAMAAVFHVEGAEAIGPDLAMLDVLHAAGLRSLGPVWSRNNVFGDGVPMRFPATADHGGGLSEAGRALVKRCNELRIVVDLSHMTEKGFGDVAALSTAPLVATHSNVHALCPHSRNLSDAQFEAIRASGGVVGLNFATAFLREDGSMDPHTALDVLVRHLAAMVERLGEDGVALGSDFDGATIPHAVGDAAGLPRLVGAMRAAGFGDALVAKIARENWLSVLQRTWGG</sequence>
<dbReference type="EMBL" id="CP113520">
    <property type="protein sequence ID" value="WAJ29720.1"/>
    <property type="molecule type" value="Genomic_DNA"/>
</dbReference>
<reference evidence="1" key="1">
    <citation type="submission" date="2022-11" db="EMBL/GenBank/DDBJ databases">
        <title>beta-Carotene-producing bacterium, Jeongeuplla avenae sp. nov., alleviates the salt stress of Arabidopsis seedlings.</title>
        <authorList>
            <person name="Jiang L."/>
            <person name="Lee J."/>
        </authorList>
    </citation>
    <scope>NUCLEOTIDE SEQUENCE</scope>
    <source>
        <strain evidence="1">DY_R2A_6</strain>
    </source>
</reference>
<evidence type="ECO:0000313" key="1">
    <source>
        <dbReference type="EMBL" id="WAJ29720.1"/>
    </source>
</evidence>
<gene>
    <name evidence="1" type="ORF">OXU80_05710</name>
</gene>
<organism evidence="1 2">
    <name type="scientific">Antarcticirhabdus aurantiaca</name>
    <dbReference type="NCBI Taxonomy" id="2606717"/>
    <lineage>
        <taxon>Bacteria</taxon>
        <taxon>Pseudomonadati</taxon>
        <taxon>Pseudomonadota</taxon>
        <taxon>Alphaproteobacteria</taxon>
        <taxon>Hyphomicrobiales</taxon>
        <taxon>Aurantimonadaceae</taxon>
        <taxon>Antarcticirhabdus</taxon>
    </lineage>
</organism>
<evidence type="ECO:0000313" key="2">
    <source>
        <dbReference type="Proteomes" id="UP001163223"/>
    </source>
</evidence>